<organism evidence="2">
    <name type="scientific">Chromera velia CCMP2878</name>
    <dbReference type="NCBI Taxonomy" id="1169474"/>
    <lineage>
        <taxon>Eukaryota</taxon>
        <taxon>Sar</taxon>
        <taxon>Alveolata</taxon>
        <taxon>Colpodellida</taxon>
        <taxon>Chromeraceae</taxon>
        <taxon>Chromera</taxon>
    </lineage>
</organism>
<accession>A0A0G4IG58</accession>
<dbReference type="VEuPathDB" id="CryptoDB:Cvel_138"/>
<evidence type="ECO:0000256" key="1">
    <source>
        <dbReference type="SAM" id="MobiDB-lite"/>
    </source>
</evidence>
<proteinExistence type="predicted"/>
<dbReference type="EMBL" id="CDMZ01005953">
    <property type="protein sequence ID" value="CEM56226.1"/>
    <property type="molecule type" value="Genomic_DNA"/>
</dbReference>
<feature type="region of interest" description="Disordered" evidence="1">
    <location>
        <begin position="88"/>
        <end position="108"/>
    </location>
</feature>
<evidence type="ECO:0000313" key="2">
    <source>
        <dbReference type="EMBL" id="CEM56226.1"/>
    </source>
</evidence>
<feature type="compositionally biased region" description="Polar residues" evidence="1">
    <location>
        <begin position="95"/>
        <end position="108"/>
    </location>
</feature>
<sequence length="108" mass="12451">MVRAQVTKFDQQKSFYHSVVSTTDLRTGDLMETVEMQYDTFGESPDLQAPYKYKKAKHGTKTVKNFHSNQYVRLTELLALEYLIPRHKSRKEVPSDSSEMEATSTVEA</sequence>
<reference evidence="2" key="1">
    <citation type="submission" date="2014-11" db="EMBL/GenBank/DDBJ databases">
        <authorList>
            <person name="Otto D Thomas"/>
            <person name="Naeem Raeece"/>
        </authorList>
    </citation>
    <scope>NUCLEOTIDE SEQUENCE</scope>
</reference>
<name>A0A0G4IG58_9ALVE</name>
<dbReference type="AlphaFoldDB" id="A0A0G4IG58"/>
<gene>
    <name evidence="2" type="ORF">Cvel_138</name>
</gene>
<protein>
    <submittedName>
        <fullName evidence="2">Uncharacterized protein</fullName>
    </submittedName>
</protein>